<name>A0ABM1LEC9_GEKJA</name>
<dbReference type="Proteomes" id="UP000694871">
    <property type="component" value="Unplaced"/>
</dbReference>
<feature type="region of interest" description="Disordered" evidence="2">
    <location>
        <begin position="1"/>
        <end position="50"/>
    </location>
</feature>
<proteinExistence type="predicted"/>
<organism evidence="3 4">
    <name type="scientific">Gekko japonicus</name>
    <name type="common">Schlegel's Japanese gecko</name>
    <dbReference type="NCBI Taxonomy" id="146911"/>
    <lineage>
        <taxon>Eukaryota</taxon>
        <taxon>Metazoa</taxon>
        <taxon>Chordata</taxon>
        <taxon>Craniata</taxon>
        <taxon>Vertebrata</taxon>
        <taxon>Euteleostomi</taxon>
        <taxon>Lepidosauria</taxon>
        <taxon>Squamata</taxon>
        <taxon>Bifurcata</taxon>
        <taxon>Gekkota</taxon>
        <taxon>Gekkonidae</taxon>
        <taxon>Gekkoninae</taxon>
        <taxon>Gekko</taxon>
    </lineage>
</organism>
<evidence type="ECO:0000256" key="1">
    <source>
        <dbReference type="PROSITE-ProRule" id="PRU00235"/>
    </source>
</evidence>
<dbReference type="GeneID" id="107125400"/>
<feature type="repeat" description="RCC1" evidence="1">
    <location>
        <begin position="1"/>
        <end position="88"/>
    </location>
</feature>
<evidence type="ECO:0000313" key="4">
    <source>
        <dbReference type="RefSeq" id="XP_015284316.1"/>
    </source>
</evidence>
<dbReference type="PANTHER" id="PTHR46849">
    <property type="entry name" value="RCC1 DOMAIN-CONTAINING PROTEIN 1"/>
    <property type="match status" value="1"/>
</dbReference>
<dbReference type="Pfam" id="PF00415">
    <property type="entry name" value="RCC1"/>
    <property type="match status" value="1"/>
</dbReference>
<feature type="repeat" description="RCC1" evidence="1">
    <location>
        <begin position="89"/>
        <end position="143"/>
    </location>
</feature>
<dbReference type="InterPro" id="IPR000408">
    <property type="entry name" value="Reg_chr_condens"/>
</dbReference>
<evidence type="ECO:0000256" key="2">
    <source>
        <dbReference type="SAM" id="MobiDB-lite"/>
    </source>
</evidence>
<protein>
    <submittedName>
        <fullName evidence="4">RCC1 domain-containing protein 1</fullName>
    </submittedName>
</protein>
<reference evidence="4" key="1">
    <citation type="submission" date="2025-08" db="UniProtKB">
        <authorList>
            <consortium name="RefSeq"/>
        </authorList>
    </citation>
    <scope>IDENTIFICATION</scope>
</reference>
<dbReference type="SUPFAM" id="SSF50985">
    <property type="entry name" value="RCC1/BLIP-II"/>
    <property type="match status" value="1"/>
</dbReference>
<accession>A0ABM1LEC9</accession>
<dbReference type="PROSITE" id="PS00626">
    <property type="entry name" value="RCC1_2"/>
    <property type="match status" value="1"/>
</dbReference>
<dbReference type="PANTHER" id="PTHR46849:SF1">
    <property type="entry name" value="RCC1 DOMAIN-CONTAINING PROTEIN 1"/>
    <property type="match status" value="1"/>
</dbReference>
<dbReference type="PRINTS" id="PR00633">
    <property type="entry name" value="RCCNDNSATION"/>
</dbReference>
<dbReference type="InterPro" id="IPR009091">
    <property type="entry name" value="RCC1/BLIP-II"/>
</dbReference>
<sequence>MWGWNESGQLGLPSKGVAGSPVAARAEDKRSSSSRSSTPPRGPQAAHESPPAAFISIQAFPALLDMPGGEDVGKVSCGSRHTAALTRTGELYTWGWGKYGQLGHRDTTATLDRPKKVCSFEAWGLGVADVVCGPWTTFALALPL</sequence>
<dbReference type="RefSeq" id="XP_015284316.1">
    <property type="nucleotide sequence ID" value="XM_015428830.1"/>
</dbReference>
<dbReference type="PROSITE" id="PS50012">
    <property type="entry name" value="RCC1_3"/>
    <property type="match status" value="2"/>
</dbReference>
<dbReference type="Gene3D" id="2.130.10.30">
    <property type="entry name" value="Regulator of chromosome condensation 1/beta-lactamase-inhibitor protein II"/>
    <property type="match status" value="1"/>
</dbReference>
<keyword evidence="3" id="KW-1185">Reference proteome</keyword>
<evidence type="ECO:0000313" key="3">
    <source>
        <dbReference type="Proteomes" id="UP000694871"/>
    </source>
</evidence>
<gene>
    <name evidence="4" type="primary">RCCD1</name>
</gene>
<dbReference type="InterPro" id="IPR052830">
    <property type="entry name" value="RCC1_domain-containing"/>
</dbReference>